<keyword evidence="4" id="KW-1185">Reference proteome</keyword>
<evidence type="ECO:0000313" key="4">
    <source>
        <dbReference type="Proteomes" id="UP001278571"/>
    </source>
</evidence>
<organism evidence="3 4">
    <name type="scientific">Streptomyces roseolus</name>
    <dbReference type="NCBI Taxonomy" id="67358"/>
    <lineage>
        <taxon>Bacteria</taxon>
        <taxon>Bacillati</taxon>
        <taxon>Actinomycetota</taxon>
        <taxon>Actinomycetes</taxon>
        <taxon>Kitasatosporales</taxon>
        <taxon>Streptomycetaceae</taxon>
        <taxon>Streptomyces</taxon>
    </lineage>
</organism>
<evidence type="ECO:0000259" key="2">
    <source>
        <dbReference type="Pfam" id="PF01568"/>
    </source>
</evidence>
<feature type="compositionally biased region" description="Low complexity" evidence="1">
    <location>
        <begin position="1"/>
        <end position="11"/>
    </location>
</feature>
<accession>A0ABU4KF86</accession>
<dbReference type="InterPro" id="IPR009010">
    <property type="entry name" value="Asp_de-COase-like_dom_sf"/>
</dbReference>
<dbReference type="SUPFAM" id="SSF50692">
    <property type="entry name" value="ADC-like"/>
    <property type="match status" value="1"/>
</dbReference>
<dbReference type="Proteomes" id="UP001278571">
    <property type="component" value="Unassembled WGS sequence"/>
</dbReference>
<dbReference type="Gene3D" id="2.40.40.20">
    <property type="match status" value="1"/>
</dbReference>
<dbReference type="InterPro" id="IPR006657">
    <property type="entry name" value="MoPterin_dinucl-bd_dom"/>
</dbReference>
<protein>
    <submittedName>
        <fullName evidence="3">Molybdopterin dinucleotide binding domain-containing protein</fullName>
    </submittedName>
</protein>
<dbReference type="EMBL" id="JAWJZF010000492">
    <property type="protein sequence ID" value="MDX2296454.1"/>
    <property type="molecule type" value="Genomic_DNA"/>
</dbReference>
<evidence type="ECO:0000313" key="3">
    <source>
        <dbReference type="EMBL" id="MDX2296454.1"/>
    </source>
</evidence>
<reference evidence="3 4" key="1">
    <citation type="submission" date="2023-10" db="EMBL/GenBank/DDBJ databases">
        <authorList>
            <person name="Wang X.X."/>
        </authorList>
    </citation>
    <scope>NUCLEOTIDE SEQUENCE [LARGE SCALE GENOMIC DNA]</scope>
    <source>
        <strain evidence="3 4">NBRC 12816</strain>
    </source>
</reference>
<comment type="caution">
    <text evidence="3">The sequence shown here is derived from an EMBL/GenBank/DDBJ whole genome shotgun (WGS) entry which is preliminary data.</text>
</comment>
<sequence>MNSPRGAGSWGSRRRRTRAGPPGPAPEAAARHGLRDGTPVTVESRHGQARLVARVGTELAPGQVFCAFHFPASGVDSLTPEHADTATPCPECKVTALRLRPAAADD</sequence>
<feature type="region of interest" description="Disordered" evidence="1">
    <location>
        <begin position="1"/>
        <end position="39"/>
    </location>
</feature>
<name>A0ABU4KF86_9ACTN</name>
<proteinExistence type="predicted"/>
<gene>
    <name evidence="3" type="ORF">R2363_30285</name>
</gene>
<dbReference type="RefSeq" id="WP_319012619.1">
    <property type="nucleotide sequence ID" value="NZ_JAWJZF010000492.1"/>
</dbReference>
<dbReference type="Pfam" id="PF01568">
    <property type="entry name" value="Molydop_binding"/>
    <property type="match status" value="1"/>
</dbReference>
<feature type="domain" description="Molybdopterin dinucleotide-binding" evidence="2">
    <location>
        <begin position="26"/>
        <end position="95"/>
    </location>
</feature>
<evidence type="ECO:0000256" key="1">
    <source>
        <dbReference type="SAM" id="MobiDB-lite"/>
    </source>
</evidence>